<dbReference type="EMBL" id="UNSC01000007">
    <property type="protein sequence ID" value="SZD73911.1"/>
    <property type="molecule type" value="Genomic_DNA"/>
</dbReference>
<evidence type="ECO:0000256" key="1">
    <source>
        <dbReference type="SAM" id="Phobius"/>
    </source>
</evidence>
<evidence type="ECO:0000313" key="3">
    <source>
        <dbReference type="Proteomes" id="UP000262142"/>
    </source>
</evidence>
<dbReference type="Proteomes" id="UP000262142">
    <property type="component" value="Unassembled WGS sequence"/>
</dbReference>
<keyword evidence="3" id="KW-1185">Reference proteome</keyword>
<dbReference type="AlphaFoldDB" id="A0A383U426"/>
<reference evidence="2 3" key="1">
    <citation type="submission" date="2018-09" db="EMBL/GenBank/DDBJ databases">
        <authorList>
            <consortium name="Pathogen Informatics"/>
        </authorList>
    </citation>
    <scope>NUCLEOTIDE SEQUENCE [LARGE SCALE GENOMIC DNA]</scope>
    <source>
        <strain evidence="2 3">OH-22767</strain>
    </source>
</reference>
<dbReference type="RefSeq" id="WP_119059593.1">
    <property type="nucleotide sequence ID" value="NZ_OX579588.1"/>
</dbReference>
<organism evidence="2 3">
    <name type="scientific">Candidatus Ornithobacterium hominis</name>
    <dbReference type="NCBI Taxonomy" id="2497989"/>
    <lineage>
        <taxon>Bacteria</taxon>
        <taxon>Pseudomonadati</taxon>
        <taxon>Bacteroidota</taxon>
        <taxon>Flavobacteriia</taxon>
        <taxon>Flavobacteriales</taxon>
        <taxon>Weeksellaceae</taxon>
        <taxon>Ornithobacterium</taxon>
    </lineage>
</organism>
<keyword evidence="1" id="KW-0472">Membrane</keyword>
<proteinExistence type="predicted"/>
<name>A0A383U426_9FLAO</name>
<feature type="transmembrane region" description="Helical" evidence="1">
    <location>
        <begin position="20"/>
        <end position="41"/>
    </location>
</feature>
<evidence type="ECO:0000313" key="2">
    <source>
        <dbReference type="EMBL" id="SZD73911.1"/>
    </source>
</evidence>
<gene>
    <name evidence="2" type="ORF">SAMEA104719789_01364</name>
</gene>
<accession>A0A383U426</accession>
<protein>
    <submittedName>
        <fullName evidence="2">Uncharacterized protein</fullName>
    </submittedName>
</protein>
<sequence length="50" mass="5444">MKNLTEKEHIEVQGGVIPVIYAGYAIGAMLCSSTVAIGMAIKHNLKPMWK</sequence>
<keyword evidence="1" id="KW-0812">Transmembrane</keyword>
<keyword evidence="1" id="KW-1133">Transmembrane helix</keyword>